<comment type="caution">
    <text evidence="7">The sequence shown here is derived from an EMBL/GenBank/DDBJ whole genome shotgun (WGS) entry which is preliminary data.</text>
</comment>
<evidence type="ECO:0000256" key="2">
    <source>
        <dbReference type="ARBA" id="ARBA00012916"/>
    </source>
</evidence>
<dbReference type="PANTHER" id="PTHR10937:SF0">
    <property type="entry name" value="GLUTAMINE--FRUCTOSE-6-PHOSPHATE TRANSAMINASE (ISOMERIZING)"/>
    <property type="match status" value="1"/>
</dbReference>
<dbReference type="GO" id="GO:0004360">
    <property type="term" value="F:glutamine-fructose-6-phosphate transaminase (isomerizing) activity"/>
    <property type="evidence" value="ECO:0007669"/>
    <property type="project" value="UniProtKB-EC"/>
</dbReference>
<evidence type="ECO:0000313" key="8">
    <source>
        <dbReference type="Proteomes" id="UP000625711"/>
    </source>
</evidence>
<evidence type="ECO:0000313" key="7">
    <source>
        <dbReference type="EMBL" id="KAF7276564.1"/>
    </source>
</evidence>
<dbReference type="InterPro" id="IPR017932">
    <property type="entry name" value="GATase_2_dom"/>
</dbReference>
<reference evidence="7" key="1">
    <citation type="submission" date="2020-08" db="EMBL/GenBank/DDBJ databases">
        <title>Genome sequencing and assembly of the red palm weevil Rhynchophorus ferrugineus.</title>
        <authorList>
            <person name="Dias G.B."/>
            <person name="Bergman C.M."/>
            <person name="Manee M."/>
        </authorList>
    </citation>
    <scope>NUCLEOTIDE SEQUENCE</scope>
    <source>
        <strain evidence="7">AA-2017</strain>
        <tissue evidence="7">Whole larva</tissue>
    </source>
</reference>
<dbReference type="PANTHER" id="PTHR10937">
    <property type="entry name" value="GLUCOSAMINE--FRUCTOSE-6-PHOSPHATE AMINOTRANSFERASE, ISOMERIZING"/>
    <property type="match status" value="1"/>
</dbReference>
<accession>A0A834I9N0</accession>
<dbReference type="OrthoDB" id="6741385at2759"/>
<keyword evidence="5" id="KW-0315">Glutamine amidotransferase</keyword>
<dbReference type="EC" id="2.6.1.16" evidence="2"/>
<feature type="non-terminal residue" evidence="7">
    <location>
        <position position="166"/>
    </location>
</feature>
<evidence type="ECO:0000256" key="1">
    <source>
        <dbReference type="ARBA" id="ARBA00001031"/>
    </source>
</evidence>
<evidence type="ECO:0000259" key="6">
    <source>
        <dbReference type="PROSITE" id="PS51278"/>
    </source>
</evidence>
<name>A0A834I9N0_RHYFE</name>
<dbReference type="InterPro" id="IPR029055">
    <property type="entry name" value="Ntn_hydrolases_N"/>
</dbReference>
<dbReference type="GO" id="GO:0006047">
    <property type="term" value="P:UDP-N-acetylglucosamine metabolic process"/>
    <property type="evidence" value="ECO:0007669"/>
    <property type="project" value="TreeGrafter"/>
</dbReference>
<dbReference type="InterPro" id="IPR047084">
    <property type="entry name" value="GFAT_N"/>
</dbReference>
<dbReference type="Proteomes" id="UP000625711">
    <property type="component" value="Unassembled WGS sequence"/>
</dbReference>
<keyword evidence="4" id="KW-0808">Transferase</keyword>
<dbReference type="GO" id="GO:0006487">
    <property type="term" value="P:protein N-linked glycosylation"/>
    <property type="evidence" value="ECO:0007669"/>
    <property type="project" value="TreeGrafter"/>
</dbReference>
<protein>
    <recommendedName>
        <fullName evidence="2">glutamine--fructose-6-phosphate transaminase (isomerizing)</fullName>
        <ecNumber evidence="2">2.6.1.16</ecNumber>
    </recommendedName>
</protein>
<dbReference type="Gene3D" id="3.60.20.10">
    <property type="entry name" value="Glutamine Phosphoribosylpyrophosphate, subunit 1, domain 1"/>
    <property type="match status" value="1"/>
</dbReference>
<keyword evidence="8" id="KW-1185">Reference proteome</keyword>
<evidence type="ECO:0000256" key="3">
    <source>
        <dbReference type="ARBA" id="ARBA00022576"/>
    </source>
</evidence>
<dbReference type="Pfam" id="PF13522">
    <property type="entry name" value="GATase_6"/>
    <property type="match status" value="1"/>
</dbReference>
<dbReference type="PROSITE" id="PS51278">
    <property type="entry name" value="GATASE_TYPE_2"/>
    <property type="match status" value="1"/>
</dbReference>
<dbReference type="EMBL" id="JAACXV010006064">
    <property type="protein sequence ID" value="KAF7276564.1"/>
    <property type="molecule type" value="Genomic_DNA"/>
</dbReference>
<dbReference type="CDD" id="cd00714">
    <property type="entry name" value="GFAT"/>
    <property type="match status" value="1"/>
</dbReference>
<organism evidence="7 8">
    <name type="scientific">Rhynchophorus ferrugineus</name>
    <name type="common">Red palm weevil</name>
    <name type="synonym">Curculio ferrugineus</name>
    <dbReference type="NCBI Taxonomy" id="354439"/>
    <lineage>
        <taxon>Eukaryota</taxon>
        <taxon>Metazoa</taxon>
        <taxon>Ecdysozoa</taxon>
        <taxon>Arthropoda</taxon>
        <taxon>Hexapoda</taxon>
        <taxon>Insecta</taxon>
        <taxon>Pterygota</taxon>
        <taxon>Neoptera</taxon>
        <taxon>Endopterygota</taxon>
        <taxon>Coleoptera</taxon>
        <taxon>Polyphaga</taxon>
        <taxon>Cucujiformia</taxon>
        <taxon>Curculionidae</taxon>
        <taxon>Dryophthorinae</taxon>
        <taxon>Rhynchophorus</taxon>
    </lineage>
</organism>
<evidence type="ECO:0000256" key="4">
    <source>
        <dbReference type="ARBA" id="ARBA00022679"/>
    </source>
</evidence>
<comment type="catalytic activity">
    <reaction evidence="1">
        <text>D-fructose 6-phosphate + L-glutamine = D-glucosamine 6-phosphate + L-glutamate</text>
        <dbReference type="Rhea" id="RHEA:13237"/>
        <dbReference type="ChEBI" id="CHEBI:29985"/>
        <dbReference type="ChEBI" id="CHEBI:58359"/>
        <dbReference type="ChEBI" id="CHEBI:58725"/>
        <dbReference type="ChEBI" id="CHEBI:61527"/>
        <dbReference type="EC" id="2.6.1.16"/>
    </reaction>
</comment>
<sequence length="166" mass="18048">MCGIVGGVAERNISGVLLEGLKRLEYRGYDSAGLALIDNADLVRERQVGKVANLADAVESHHLKGRIGIAHTRWATHGKPAQNNAHPHTSHNIAVVHNGIIENYQELKTELQDLGYIFSSETDSEVVAHLIHHARQTTSDLLSAVQTVIPRLKGAYALGILDANRP</sequence>
<gene>
    <name evidence="7" type="ORF">GWI33_010079</name>
</gene>
<dbReference type="GO" id="GO:0006002">
    <property type="term" value="P:fructose 6-phosphate metabolic process"/>
    <property type="evidence" value="ECO:0007669"/>
    <property type="project" value="TreeGrafter"/>
</dbReference>
<dbReference type="SUPFAM" id="SSF56235">
    <property type="entry name" value="N-terminal nucleophile aminohydrolases (Ntn hydrolases)"/>
    <property type="match status" value="1"/>
</dbReference>
<dbReference type="GO" id="GO:0005829">
    <property type="term" value="C:cytosol"/>
    <property type="evidence" value="ECO:0007669"/>
    <property type="project" value="TreeGrafter"/>
</dbReference>
<dbReference type="AlphaFoldDB" id="A0A834I9N0"/>
<feature type="domain" description="Glutamine amidotransferase type-2" evidence="6">
    <location>
        <begin position="2"/>
        <end position="166"/>
    </location>
</feature>
<keyword evidence="3" id="KW-0032">Aminotransferase</keyword>
<evidence type="ECO:0000256" key="5">
    <source>
        <dbReference type="ARBA" id="ARBA00022962"/>
    </source>
</evidence>
<proteinExistence type="predicted"/>